<proteinExistence type="predicted"/>
<dbReference type="InterPro" id="IPR002925">
    <property type="entry name" value="Dienelactn_hydro"/>
</dbReference>
<dbReference type="PANTHER" id="PTHR46623:SF6">
    <property type="entry name" value="ALPHA_BETA-HYDROLASES SUPERFAMILY PROTEIN"/>
    <property type="match status" value="1"/>
</dbReference>
<reference evidence="2 3" key="1">
    <citation type="submission" date="2019-02" db="EMBL/GenBank/DDBJ databases">
        <title>Emended description of the genus Rhodopseudomonas and description of Rhodopseudomonas albus sp. nov., a non-phototrophic, heavy-metal-tolerant bacterium isolated from garden soil.</title>
        <authorList>
            <person name="Bao Z."/>
            <person name="Cao W.W."/>
            <person name="Sato Y."/>
            <person name="Nishizawa T."/>
            <person name="Zhao J."/>
            <person name="Guo Y."/>
            <person name="Ohta H."/>
        </authorList>
    </citation>
    <scope>NUCLEOTIDE SEQUENCE [LARGE SCALE GENOMIC DNA]</scope>
    <source>
        <strain evidence="2 3">SK50-23</strain>
    </source>
</reference>
<dbReference type="Proteomes" id="UP000682843">
    <property type="component" value="Chromosome"/>
</dbReference>
<gene>
    <name evidence="2" type="ORF">RPMA_05600</name>
</gene>
<protein>
    <submittedName>
        <fullName evidence="2">Dienelactone hydrolase family protein</fullName>
    </submittedName>
</protein>
<evidence type="ECO:0000313" key="3">
    <source>
        <dbReference type="Proteomes" id="UP000682843"/>
    </source>
</evidence>
<accession>A0ABX8A568</accession>
<evidence type="ECO:0000259" key="1">
    <source>
        <dbReference type="Pfam" id="PF01738"/>
    </source>
</evidence>
<dbReference type="EMBL" id="CP036498">
    <property type="protein sequence ID" value="QUS38377.1"/>
    <property type="molecule type" value="Genomic_DNA"/>
</dbReference>
<dbReference type="GO" id="GO:0016787">
    <property type="term" value="F:hydrolase activity"/>
    <property type="evidence" value="ECO:0007669"/>
    <property type="project" value="UniProtKB-KW"/>
</dbReference>
<dbReference type="InterPro" id="IPR051049">
    <property type="entry name" value="Dienelactone_hydrolase-like"/>
</dbReference>
<dbReference type="Gene3D" id="3.40.50.1820">
    <property type="entry name" value="alpha/beta hydrolase"/>
    <property type="match status" value="1"/>
</dbReference>
<dbReference type="RefSeq" id="WP_211911913.1">
    <property type="nucleotide sequence ID" value="NZ_CP036498.1"/>
</dbReference>
<dbReference type="Pfam" id="PF01738">
    <property type="entry name" value="DLH"/>
    <property type="match status" value="1"/>
</dbReference>
<keyword evidence="3" id="KW-1185">Reference proteome</keyword>
<feature type="domain" description="Dienelactone hydrolase" evidence="1">
    <location>
        <begin position="17"/>
        <end position="222"/>
    </location>
</feature>
<dbReference type="InterPro" id="IPR029058">
    <property type="entry name" value="AB_hydrolase_fold"/>
</dbReference>
<keyword evidence="2" id="KW-0378">Hydrolase</keyword>
<organism evidence="2 3">
    <name type="scientific">Tardiphaga alba</name>
    <dbReference type="NCBI Taxonomy" id="340268"/>
    <lineage>
        <taxon>Bacteria</taxon>
        <taxon>Pseudomonadati</taxon>
        <taxon>Pseudomonadota</taxon>
        <taxon>Alphaproteobacteria</taxon>
        <taxon>Hyphomicrobiales</taxon>
        <taxon>Nitrobacteraceae</taxon>
        <taxon>Tardiphaga</taxon>
    </lineage>
</organism>
<name>A0ABX8A568_9BRAD</name>
<evidence type="ECO:0000313" key="2">
    <source>
        <dbReference type="EMBL" id="QUS38377.1"/>
    </source>
</evidence>
<sequence>MGTSISFKRPDGKEAKGYLAKAGCANAPGVVMIQEWWGLSDQIKGLADRLAQEGFDVLAPDLYNGVVVPYHDTDAANKEMNSLDFMDATTQTVRGAVQYLSKDGAKVGLTGFCLGGAVTVIGATKIPELSAAVAFYGIPPEQAAKPADVQVPLQGHFANRDDWCTPEVVDNFEKGLKAAGKSAEFFRYDADHAFVNEQRAEVHDLEAAKLAWGRAAAFFKKHLG</sequence>
<dbReference type="SUPFAM" id="SSF53474">
    <property type="entry name" value="alpha/beta-Hydrolases"/>
    <property type="match status" value="1"/>
</dbReference>
<dbReference type="PANTHER" id="PTHR46623">
    <property type="entry name" value="CARBOXYMETHYLENEBUTENOLIDASE-RELATED"/>
    <property type="match status" value="1"/>
</dbReference>